<dbReference type="AlphaFoldDB" id="A0A1D3JG35"/>
<dbReference type="Proteomes" id="UP000242942">
    <property type="component" value="Unassembled WGS sequence"/>
</dbReference>
<dbReference type="VEuPathDB" id="PlasmoDB:PocGH01_00239100"/>
<evidence type="ECO:0000313" key="2">
    <source>
        <dbReference type="EMBL" id="SBT84917.1"/>
    </source>
</evidence>
<feature type="chain" id="PRO_5008915722" description="PIR protein" evidence="1">
    <location>
        <begin position="27"/>
        <end position="281"/>
    </location>
</feature>
<accession>A0A1D3JG35</accession>
<gene>
    <name evidence="2" type="primary">PocGH01_00239100</name>
    <name evidence="2" type="ORF">POCGH01_00239100</name>
</gene>
<feature type="signal peptide" evidence="1">
    <location>
        <begin position="1"/>
        <end position="26"/>
    </location>
</feature>
<protein>
    <recommendedName>
        <fullName evidence="4">PIR protein</fullName>
    </recommendedName>
</protein>
<keyword evidence="1" id="KW-0732">Signal</keyword>
<evidence type="ECO:0000256" key="1">
    <source>
        <dbReference type="SAM" id="SignalP"/>
    </source>
</evidence>
<evidence type="ECO:0008006" key="4">
    <source>
        <dbReference type="Google" id="ProtNLM"/>
    </source>
</evidence>
<organism evidence="2 3">
    <name type="scientific">Plasmodium ovale</name>
    <name type="common">malaria parasite P. ovale</name>
    <dbReference type="NCBI Taxonomy" id="36330"/>
    <lineage>
        <taxon>Eukaryota</taxon>
        <taxon>Sar</taxon>
        <taxon>Alveolata</taxon>
        <taxon>Apicomplexa</taxon>
        <taxon>Aconoidasida</taxon>
        <taxon>Haemosporida</taxon>
        <taxon>Plasmodiidae</taxon>
        <taxon>Plasmodium</taxon>
        <taxon>Plasmodium (Plasmodium)</taxon>
    </lineage>
</organism>
<dbReference type="OrthoDB" id="369348at2759"/>
<dbReference type="EMBL" id="FLRI01000594">
    <property type="protein sequence ID" value="SBT84917.1"/>
    <property type="molecule type" value="Genomic_DNA"/>
</dbReference>
<proteinExistence type="predicted"/>
<reference evidence="2 3" key="1">
    <citation type="submission" date="2016-06" db="EMBL/GenBank/DDBJ databases">
        <authorList>
            <consortium name="Pathogen Informatics"/>
        </authorList>
    </citation>
    <scope>NUCLEOTIDE SEQUENCE [LARGE SCALE GENOMIC DNA]</scope>
    <source>
        <strain evidence="2">PocGH01</strain>
    </source>
</reference>
<evidence type="ECO:0000313" key="3">
    <source>
        <dbReference type="Proteomes" id="UP000242942"/>
    </source>
</evidence>
<keyword evidence="3" id="KW-1185">Reference proteome</keyword>
<name>A0A1D3JG35_PLAOA</name>
<sequence length="281" mass="32410">MFLGEFFHVFASSFALLLRLMRGALNISLKKITYENEIIEYSQRFLVIKNSQKYCEGKNLLSASNPEKLFSLSKALDICESMEACDFVSYSPKRILQNSVFYEDEGELRNTGASWTCSGDKWMYSRPRKYWVTAIREKHIRDQMKDYNLISLNTSGECDEEDRLLKIRKEITPREAAEECNRIPACKFIVFNYNKKLGYEETTVDKSILCSKPPTNRIHKLGFFLAGRNNAEVSHLMKKKKDRKNKITNSTVTAVGGSITPDGNYHNYKKGEVVHVHGENR</sequence>